<dbReference type="AlphaFoldDB" id="D7LS70"/>
<protein>
    <submittedName>
        <fullName evidence="6">Uncharacterized protein</fullName>
    </submittedName>
</protein>
<dbReference type="Pfam" id="PF07333">
    <property type="entry name" value="SLR1-BP"/>
    <property type="match status" value="1"/>
</dbReference>
<dbReference type="GO" id="GO:0050832">
    <property type="term" value="P:defense response to fungus"/>
    <property type="evidence" value="ECO:0007669"/>
    <property type="project" value="UniProtKB-KW"/>
</dbReference>
<comment type="similarity">
    <text evidence="1">Belongs to the DEFL family.</text>
</comment>
<name>D7LS70_ARALL</name>
<keyword evidence="2" id="KW-0929">Antimicrobial</keyword>
<evidence type="ECO:0000256" key="5">
    <source>
        <dbReference type="ARBA" id="ARBA00023157"/>
    </source>
</evidence>
<proteinExistence type="inferred from homology"/>
<evidence type="ECO:0000313" key="7">
    <source>
        <dbReference type="Proteomes" id="UP000008694"/>
    </source>
</evidence>
<dbReference type="GO" id="GO:0031640">
    <property type="term" value="P:killing of cells of another organism"/>
    <property type="evidence" value="ECO:0007669"/>
    <property type="project" value="UniProtKB-KW"/>
</dbReference>
<dbReference type="HOGENOM" id="CLU_182511_2_0_1"/>
<keyword evidence="3" id="KW-0295">Fungicide</keyword>
<evidence type="ECO:0000256" key="4">
    <source>
        <dbReference type="ARBA" id="ARBA00022821"/>
    </source>
</evidence>
<dbReference type="Proteomes" id="UP000008694">
    <property type="component" value="Unassembled WGS sequence"/>
</dbReference>
<gene>
    <name evidence="6" type="ORF">ARALYDRAFT_907646</name>
</gene>
<keyword evidence="4" id="KW-0611">Plant defense</keyword>
<evidence type="ECO:0000313" key="6">
    <source>
        <dbReference type="EMBL" id="EFH54627.1"/>
    </source>
</evidence>
<dbReference type="Gramene" id="scaffold_503350.1">
    <property type="protein sequence ID" value="scaffold_503350.1"/>
    <property type="gene ID" value="scaffold_503350.1"/>
</dbReference>
<reference evidence="7" key="1">
    <citation type="journal article" date="2011" name="Nat. Genet.">
        <title>The Arabidopsis lyrata genome sequence and the basis of rapid genome size change.</title>
        <authorList>
            <person name="Hu T.T."/>
            <person name="Pattyn P."/>
            <person name="Bakker E.G."/>
            <person name="Cao J."/>
            <person name="Cheng J.-F."/>
            <person name="Clark R.M."/>
            <person name="Fahlgren N."/>
            <person name="Fawcett J.A."/>
            <person name="Grimwood J."/>
            <person name="Gundlach H."/>
            <person name="Haberer G."/>
            <person name="Hollister J.D."/>
            <person name="Ossowski S."/>
            <person name="Ottilar R.P."/>
            <person name="Salamov A.A."/>
            <person name="Schneeberger K."/>
            <person name="Spannagl M."/>
            <person name="Wang X."/>
            <person name="Yang L."/>
            <person name="Nasrallah M.E."/>
            <person name="Bergelson J."/>
            <person name="Carrington J.C."/>
            <person name="Gaut B.S."/>
            <person name="Schmutz J."/>
            <person name="Mayer K.F.X."/>
            <person name="Van de Peer Y."/>
            <person name="Grigoriev I.V."/>
            <person name="Nordborg M."/>
            <person name="Weigel D."/>
            <person name="Guo Y.-L."/>
        </authorList>
    </citation>
    <scope>NUCLEOTIDE SEQUENCE [LARGE SCALE GENOMIC DNA]</scope>
    <source>
        <strain evidence="7">cv. MN47</strain>
    </source>
</reference>
<evidence type="ECO:0000256" key="2">
    <source>
        <dbReference type="ARBA" id="ARBA00022529"/>
    </source>
</evidence>
<dbReference type="EMBL" id="GL348717">
    <property type="protein sequence ID" value="EFH54627.1"/>
    <property type="molecule type" value="Genomic_DNA"/>
</dbReference>
<keyword evidence="7" id="KW-1185">Reference proteome</keyword>
<evidence type="ECO:0000256" key="1">
    <source>
        <dbReference type="ARBA" id="ARBA00006722"/>
    </source>
</evidence>
<keyword evidence="5" id="KW-1015">Disulfide bond</keyword>
<evidence type="ECO:0000256" key="3">
    <source>
        <dbReference type="ARBA" id="ARBA00022577"/>
    </source>
</evidence>
<sequence>MVTKETKAEGEKVCHHNLITPTEGCEASTCDAMCASRFKGGVGGCSKTNKFTCTCMFICKQ</sequence>
<organism evidence="7">
    <name type="scientific">Arabidopsis lyrata subsp. lyrata</name>
    <name type="common">Lyre-leaved rock-cress</name>
    <dbReference type="NCBI Taxonomy" id="81972"/>
    <lineage>
        <taxon>Eukaryota</taxon>
        <taxon>Viridiplantae</taxon>
        <taxon>Streptophyta</taxon>
        <taxon>Embryophyta</taxon>
        <taxon>Tracheophyta</taxon>
        <taxon>Spermatophyta</taxon>
        <taxon>Magnoliopsida</taxon>
        <taxon>eudicotyledons</taxon>
        <taxon>Gunneridae</taxon>
        <taxon>Pentapetalae</taxon>
        <taxon>rosids</taxon>
        <taxon>malvids</taxon>
        <taxon>Brassicales</taxon>
        <taxon>Brassicaceae</taxon>
        <taxon>Camelineae</taxon>
        <taxon>Arabidopsis</taxon>
    </lineage>
</organism>
<accession>D7LS70</accession>
<dbReference type="InterPro" id="IPR010851">
    <property type="entry name" value="DEFL"/>
</dbReference>